<dbReference type="EC" id="2.4.2.14" evidence="7"/>
<evidence type="ECO:0000256" key="5">
    <source>
        <dbReference type="ARBA" id="ARBA00022755"/>
    </source>
</evidence>
<keyword evidence="3 7" id="KW-0328">Glycosyltransferase</keyword>
<dbReference type="Gene3D" id="3.60.20.10">
    <property type="entry name" value="Glutamine Phosphoribosylpyrophosphate, subunit 1, domain 1"/>
    <property type="match status" value="1"/>
</dbReference>
<accession>A0A0G0DVJ5</accession>
<comment type="pathway">
    <text evidence="1 7 8">Purine metabolism; IMP biosynthesis via de novo pathway; N(1)-(5-phospho-D-ribosyl)glycinamide from 5-phospho-alpha-D-ribose 1-diphosphate: step 1/2.</text>
</comment>
<feature type="binding site" evidence="7 10">
    <location>
        <position position="360"/>
    </location>
    <ligand>
        <name>Mg(2+)</name>
        <dbReference type="ChEBI" id="CHEBI:18420"/>
    </ligand>
</feature>
<dbReference type="GO" id="GO:0000287">
    <property type="term" value="F:magnesium ion binding"/>
    <property type="evidence" value="ECO:0007669"/>
    <property type="project" value="UniProtKB-UniRule"/>
</dbReference>
<dbReference type="EMBL" id="LBPN01000011">
    <property type="protein sequence ID" value="KKP59167.1"/>
    <property type="molecule type" value="Genomic_DNA"/>
</dbReference>
<dbReference type="InterPro" id="IPR029055">
    <property type="entry name" value="Ntn_hydrolases_N"/>
</dbReference>
<evidence type="ECO:0000256" key="10">
    <source>
        <dbReference type="PIRSR" id="PIRSR000485-2"/>
    </source>
</evidence>
<evidence type="ECO:0000256" key="9">
    <source>
        <dbReference type="PIRSR" id="PIRSR000485-1"/>
    </source>
</evidence>
<evidence type="ECO:0000256" key="2">
    <source>
        <dbReference type="ARBA" id="ARBA00010138"/>
    </source>
</evidence>
<dbReference type="Pfam" id="PF00156">
    <property type="entry name" value="Pribosyltran"/>
    <property type="match status" value="1"/>
</dbReference>
<gene>
    <name evidence="7" type="primary">purF</name>
    <name evidence="12" type="ORF">UR52_C0011G0004</name>
</gene>
<feature type="active site" description="Nucleophile" evidence="7 9">
    <location>
        <position position="16"/>
    </location>
</feature>
<dbReference type="GO" id="GO:0009113">
    <property type="term" value="P:purine nucleobase biosynthetic process"/>
    <property type="evidence" value="ECO:0007669"/>
    <property type="project" value="UniProtKB-UniRule"/>
</dbReference>
<evidence type="ECO:0000256" key="1">
    <source>
        <dbReference type="ARBA" id="ARBA00005209"/>
    </source>
</evidence>
<comment type="caution">
    <text evidence="12">The sequence shown here is derived from an EMBL/GenBank/DDBJ whole genome shotgun (WGS) entry which is preliminary data.</text>
</comment>
<dbReference type="Pfam" id="PF13522">
    <property type="entry name" value="GATase_6"/>
    <property type="match status" value="1"/>
</dbReference>
<dbReference type="GO" id="GO:0006189">
    <property type="term" value="P:'de novo' IMP biosynthetic process"/>
    <property type="evidence" value="ECO:0007669"/>
    <property type="project" value="UniProtKB-UniRule"/>
</dbReference>
<organism evidence="12 13">
    <name type="scientific">Candidatus Gottesmanbacteria bacterium GW2011_GWA1_34_13</name>
    <dbReference type="NCBI Taxonomy" id="1618434"/>
    <lineage>
        <taxon>Bacteria</taxon>
        <taxon>Candidatus Gottesmaniibacteriota</taxon>
    </lineage>
</organism>
<dbReference type="Proteomes" id="UP000034176">
    <property type="component" value="Unassembled WGS sequence"/>
</dbReference>
<dbReference type="Gene3D" id="3.40.50.2020">
    <property type="match status" value="1"/>
</dbReference>
<evidence type="ECO:0000256" key="4">
    <source>
        <dbReference type="ARBA" id="ARBA00022679"/>
    </source>
</evidence>
<dbReference type="PIRSF" id="PIRSF000485">
    <property type="entry name" value="Amd_phspho_trans"/>
    <property type="match status" value="1"/>
</dbReference>
<proteinExistence type="inferred from homology"/>
<dbReference type="InterPro" id="IPR005854">
    <property type="entry name" value="PurF"/>
</dbReference>
<dbReference type="UniPathway" id="UPA00074">
    <property type="reaction ID" value="UER00124"/>
</dbReference>
<evidence type="ECO:0000313" key="13">
    <source>
        <dbReference type="Proteomes" id="UP000034176"/>
    </source>
</evidence>
<evidence type="ECO:0000256" key="6">
    <source>
        <dbReference type="ARBA" id="ARBA00022962"/>
    </source>
</evidence>
<evidence type="ECO:0000256" key="8">
    <source>
        <dbReference type="PIRNR" id="PIRNR000485"/>
    </source>
</evidence>
<keyword evidence="7 10" id="KW-0460">Magnesium</keyword>
<dbReference type="STRING" id="1618434.UR52_C0011G0004"/>
<dbReference type="AlphaFoldDB" id="A0A0G0DVJ5"/>
<dbReference type="CDD" id="cd06223">
    <property type="entry name" value="PRTases_typeI"/>
    <property type="match status" value="1"/>
</dbReference>
<dbReference type="NCBIfam" id="TIGR01134">
    <property type="entry name" value="purF"/>
    <property type="match status" value="1"/>
</dbReference>
<feature type="binding site" evidence="7 10">
    <location>
        <position position="359"/>
    </location>
    <ligand>
        <name>Mg(2+)</name>
        <dbReference type="ChEBI" id="CHEBI:18420"/>
    </ligand>
</feature>
<evidence type="ECO:0000313" key="12">
    <source>
        <dbReference type="EMBL" id="KKP59167.1"/>
    </source>
</evidence>
<keyword evidence="4 7" id="KW-0808">Transferase</keyword>
<reference evidence="12 13" key="1">
    <citation type="journal article" date="2015" name="Nature">
        <title>rRNA introns, odd ribosomes, and small enigmatic genomes across a large radiation of phyla.</title>
        <authorList>
            <person name="Brown C.T."/>
            <person name="Hug L.A."/>
            <person name="Thomas B.C."/>
            <person name="Sharon I."/>
            <person name="Castelle C.J."/>
            <person name="Singh A."/>
            <person name="Wilkins M.J."/>
            <person name="Williams K.H."/>
            <person name="Banfield J.F."/>
        </authorList>
    </citation>
    <scope>NUCLEOTIDE SEQUENCE [LARGE SCALE GENOMIC DNA]</scope>
</reference>
<keyword evidence="5 7" id="KW-0658">Purine biosynthesis</keyword>
<feature type="binding site" evidence="7 10">
    <location>
        <position position="297"/>
    </location>
    <ligand>
        <name>Mg(2+)</name>
        <dbReference type="ChEBI" id="CHEBI:18420"/>
    </ligand>
</feature>
<dbReference type="InterPro" id="IPR029057">
    <property type="entry name" value="PRTase-like"/>
</dbReference>
<name>A0A0G0DVJ5_9BACT</name>
<dbReference type="SUPFAM" id="SSF56235">
    <property type="entry name" value="N-terminal nucleophile aminohydrolases (Ntn hydrolases)"/>
    <property type="match status" value="1"/>
</dbReference>
<comment type="function">
    <text evidence="7">Catalyzes the formation of phosphoribosylamine from phosphoribosylpyrophosphate (PRPP) and glutamine.</text>
</comment>
<comment type="catalytic activity">
    <reaction evidence="7 8">
        <text>5-phospho-beta-D-ribosylamine + L-glutamate + diphosphate = 5-phospho-alpha-D-ribose 1-diphosphate + L-glutamine + H2O</text>
        <dbReference type="Rhea" id="RHEA:14905"/>
        <dbReference type="ChEBI" id="CHEBI:15377"/>
        <dbReference type="ChEBI" id="CHEBI:29985"/>
        <dbReference type="ChEBI" id="CHEBI:33019"/>
        <dbReference type="ChEBI" id="CHEBI:58017"/>
        <dbReference type="ChEBI" id="CHEBI:58359"/>
        <dbReference type="ChEBI" id="CHEBI:58681"/>
        <dbReference type="EC" id="2.4.2.14"/>
    </reaction>
</comment>
<comment type="caution">
    <text evidence="7">Lacks conserved residue(s) required for the propagation of feature annotation.</text>
</comment>
<evidence type="ECO:0000256" key="7">
    <source>
        <dbReference type="HAMAP-Rule" id="MF_01931"/>
    </source>
</evidence>
<comment type="similarity">
    <text evidence="2 7 8">In the C-terminal section; belongs to the purine/pyrimidine phosphoribosyltransferase family.</text>
</comment>
<evidence type="ECO:0000259" key="11">
    <source>
        <dbReference type="PROSITE" id="PS51278"/>
    </source>
</evidence>
<dbReference type="InterPro" id="IPR017932">
    <property type="entry name" value="GATase_2_dom"/>
</dbReference>
<evidence type="ECO:0000256" key="3">
    <source>
        <dbReference type="ARBA" id="ARBA00022676"/>
    </source>
</evidence>
<comment type="cofactor">
    <cofactor evidence="7 10">
        <name>Mg(2+)</name>
        <dbReference type="ChEBI" id="CHEBI:18420"/>
    </cofactor>
    <text evidence="7 10">Binds 1 Mg(2+) ion per subunit.</text>
</comment>
<dbReference type="PANTHER" id="PTHR11907">
    <property type="entry name" value="AMIDOPHOSPHORIBOSYLTRANSFERASE"/>
    <property type="match status" value="1"/>
</dbReference>
<dbReference type="PATRIC" id="fig|1618434.3.peg.400"/>
<dbReference type="HAMAP" id="MF_01931">
    <property type="entry name" value="PurF"/>
    <property type="match status" value="1"/>
</dbReference>
<keyword evidence="7 10" id="KW-0479">Metal-binding</keyword>
<keyword evidence="6 7" id="KW-0315">Glutamine amidotransferase</keyword>
<sequence>MRFFYFMLIERLGEKCGIFGVYSPGYEAARLTHSGIFTLQHRGQESAGIVTSDESRLYLHKGMGLVTHVFDENTITTLLGFTGIGHTRYSTSKGSNLKHAQPVMREDGILALAHNGNLPSTIVLETYLRENGLQLNFSNDSEMMADVLGYFLRKGASLEEAIKEAYPLFTGAFCLAILTHDKLAVVRDEKGIRPLSYGKLNGGYVFASETCALDVVQAEYIGDVKPGEMIVVDEYGIHNYQLKSGEQKLDIFEFVYFARPDSMLLGKSVYVVRYNFGQQIAKESPVDADVVIPVPDSAIPAANGYSQISGIPCHPALTKNRYIHRTFIEPVQQLREQSVRMKLNPIPELIRGKRVIIIDDSIVRLTTMGPIVNLLRNAGAKEVHVRISSPPVRYPDYYGIDTHNQNELAAAKFTVPEICERIKADSLAYLSYKGMIEATGLPEDVFNTSCFTGIYPIDIRERAGEIVHFPTYE</sequence>
<dbReference type="PROSITE" id="PS51278">
    <property type="entry name" value="GATASE_TYPE_2"/>
    <property type="match status" value="1"/>
</dbReference>
<dbReference type="SUPFAM" id="SSF53271">
    <property type="entry name" value="PRTase-like"/>
    <property type="match status" value="1"/>
</dbReference>
<dbReference type="GO" id="GO:0004044">
    <property type="term" value="F:amidophosphoribosyltransferase activity"/>
    <property type="evidence" value="ECO:0007669"/>
    <property type="project" value="UniProtKB-UniRule"/>
</dbReference>
<dbReference type="InterPro" id="IPR000836">
    <property type="entry name" value="PRTase_dom"/>
</dbReference>
<feature type="domain" description="Glutamine amidotransferase type-2" evidence="11">
    <location>
        <begin position="16"/>
        <end position="235"/>
    </location>
</feature>
<protein>
    <recommendedName>
        <fullName evidence="7">Amidophosphoribosyltransferase</fullName>
        <shortName evidence="7">ATase</shortName>
        <ecNumber evidence="7">2.4.2.14</ecNumber>
    </recommendedName>
    <alternativeName>
        <fullName evidence="7">Glutamine phosphoribosylpyrophosphate amidotransferase</fullName>
        <shortName evidence="7">GPATase</shortName>
    </alternativeName>
</protein>